<evidence type="ECO:0000259" key="3">
    <source>
        <dbReference type="Pfam" id="PF14383"/>
    </source>
</evidence>
<feature type="region of interest" description="Disordered" evidence="1">
    <location>
        <begin position="1"/>
        <end position="21"/>
    </location>
</feature>
<feature type="compositionally biased region" description="Low complexity" evidence="1">
    <location>
        <begin position="207"/>
        <end position="218"/>
    </location>
</feature>
<reference evidence="4 5" key="1">
    <citation type="journal article" date="2019" name="Sci. Rep.">
        <title>A high-quality genome of Eragrostis curvula grass provides insights into Poaceae evolution and supports new strategies to enhance forage quality.</title>
        <authorList>
            <person name="Carballo J."/>
            <person name="Santos B.A.C.M."/>
            <person name="Zappacosta D."/>
            <person name="Garbus I."/>
            <person name="Selva J.P."/>
            <person name="Gallo C.A."/>
            <person name="Diaz A."/>
            <person name="Albertini E."/>
            <person name="Caccamo M."/>
            <person name="Echenique V."/>
        </authorList>
    </citation>
    <scope>NUCLEOTIDE SEQUENCE [LARGE SCALE GENOMIC DNA]</scope>
    <source>
        <strain evidence="5">cv. Victoria</strain>
        <tissue evidence="4">Leaf</tissue>
    </source>
</reference>
<organism evidence="4 5">
    <name type="scientific">Eragrostis curvula</name>
    <name type="common">weeping love grass</name>
    <dbReference type="NCBI Taxonomy" id="38414"/>
    <lineage>
        <taxon>Eukaryota</taxon>
        <taxon>Viridiplantae</taxon>
        <taxon>Streptophyta</taxon>
        <taxon>Embryophyta</taxon>
        <taxon>Tracheophyta</taxon>
        <taxon>Spermatophyta</taxon>
        <taxon>Magnoliopsida</taxon>
        <taxon>Liliopsida</taxon>
        <taxon>Poales</taxon>
        <taxon>Poaceae</taxon>
        <taxon>PACMAD clade</taxon>
        <taxon>Chloridoideae</taxon>
        <taxon>Eragrostideae</taxon>
        <taxon>Eragrostidinae</taxon>
        <taxon>Eragrostis</taxon>
    </lineage>
</organism>
<dbReference type="Pfam" id="PF14309">
    <property type="entry name" value="DUF4378"/>
    <property type="match status" value="1"/>
</dbReference>
<evidence type="ECO:0000313" key="5">
    <source>
        <dbReference type="Proteomes" id="UP000324897"/>
    </source>
</evidence>
<dbReference type="PANTHER" id="PTHR21726:SF61">
    <property type="entry name" value="DNAA INITIATOR-ASSOCIATING PROTEIN"/>
    <property type="match status" value="1"/>
</dbReference>
<feature type="compositionally biased region" description="Polar residues" evidence="1">
    <location>
        <begin position="675"/>
        <end position="692"/>
    </location>
</feature>
<dbReference type="Pfam" id="PF14383">
    <property type="entry name" value="VARLMGL"/>
    <property type="match status" value="1"/>
</dbReference>
<dbReference type="InterPro" id="IPR032795">
    <property type="entry name" value="DUF3741-assoc"/>
</dbReference>
<dbReference type="Gramene" id="TVU20364">
    <property type="protein sequence ID" value="TVU20364"/>
    <property type="gene ID" value="EJB05_36571"/>
</dbReference>
<feature type="compositionally biased region" description="Basic and acidic residues" evidence="1">
    <location>
        <begin position="171"/>
        <end position="182"/>
    </location>
</feature>
<feature type="compositionally biased region" description="Polar residues" evidence="1">
    <location>
        <begin position="132"/>
        <end position="143"/>
    </location>
</feature>
<feature type="region of interest" description="Disordered" evidence="1">
    <location>
        <begin position="436"/>
        <end position="578"/>
    </location>
</feature>
<dbReference type="AlphaFoldDB" id="A0A5J9UA52"/>
<name>A0A5J9UA52_9POAL</name>
<sequence length="928" mass="100973">MKDGNGIASAPSAGGNSLAITERQKPAPSCVAALFQMFAKRKLFSSSKKSKLLPPVRAQKFSPGRPPAVGDMSPAAKRRPLLLDCADYSRSISEGSRTNFLPLADQEQNCSEMCTPGVVARLMGLTSMPAASHQTPTKATESSKLGDHRSAGSHDWSGTSRSIYTSPQKQQRTERLVEDRRHGNSSQFNASDTQPLWPRRNAHKIASPIKSPRSISSRNKARLIEAAAKVLEPGLQSRNPRPSRRHAYLEYSCNGGDDAPGGAAAASHNLPDQGGLCDVHAPRLVPIGASSLQNSASNQLTEEVGKCNIPVRRSDQNLSCQMQPDGNDKCLQVSLSEKAVFGDSTQRTSNTASVANQDIRKVQRKNMAPGGVPGGPLQQNNLKQNALPVPCRVADPGYTVQRRKHRSRERNVTKSGQDFVSLNKRMTGCTSLRSKRKEMDRFGESHTSQENTRMSTKGRQISPNCARRLHSDSSNKQTSKTAAPRNMEKDMIIEKGVGLVSEKPKSTSPNRARSDLQRQAMSHKVSRFNKKSGTASFTFGSPMNIAPTSPDDASRTGSSVHESSVDTSPRKHSCRDGHSTYLPRELDFKKVQGASSLGTTESCFVSQDKLKTRGIEGIAASSLYKVESAVPVAVLGDEQQWQWNSVESVTFGLSNPSKPDRLRETREADVKGRSPSPSITRGRNKRNTTSNLQPACVDGAFVSGAFTDSHPVEKCTPAPAKQTVITERNSSCAEPNSRQHGAQPFEPAVQDSKLTHPGEVTSTVELLISNVCSSTGRQSKESSKTFLLQTIESALATFTTSSKQDLSTIKAVEAGPLRNLAIDFVLELLDLRCTELCDSGYRSFSRLALICKEERLAAEIRKEIARCSGMTGRALDDLAVNDVERTVEDGMNSMVEAFQIAGQIEQDLLQELVNENGIQMLVDMFKRL</sequence>
<dbReference type="Proteomes" id="UP000324897">
    <property type="component" value="Chromosome 7"/>
</dbReference>
<feature type="compositionally biased region" description="Polar residues" evidence="1">
    <location>
        <begin position="555"/>
        <end position="567"/>
    </location>
</feature>
<accession>A0A5J9UA52</accession>
<feature type="domain" description="DUF4378" evidence="2">
    <location>
        <begin position="812"/>
        <end position="915"/>
    </location>
</feature>
<feature type="domain" description="DUF3741" evidence="3">
    <location>
        <begin position="108"/>
        <end position="132"/>
    </location>
</feature>
<proteinExistence type="predicted"/>
<feature type="compositionally biased region" description="Polar residues" evidence="1">
    <location>
        <begin position="472"/>
        <end position="481"/>
    </location>
</feature>
<protein>
    <recommendedName>
        <fullName evidence="6">DUF3741 domain-containing protein</fullName>
    </recommendedName>
</protein>
<dbReference type="InterPro" id="IPR025486">
    <property type="entry name" value="DUF4378"/>
</dbReference>
<feature type="compositionally biased region" description="Basic and acidic residues" evidence="1">
    <location>
        <begin position="658"/>
        <end position="672"/>
    </location>
</feature>
<gene>
    <name evidence="4" type="ORF">EJB05_36571</name>
</gene>
<feature type="compositionally biased region" description="Polar residues" evidence="1">
    <location>
        <begin position="445"/>
        <end position="463"/>
    </location>
</feature>
<dbReference type="OrthoDB" id="1928505at2759"/>
<evidence type="ECO:0000313" key="4">
    <source>
        <dbReference type="EMBL" id="TVU20364.1"/>
    </source>
</evidence>
<evidence type="ECO:0008006" key="6">
    <source>
        <dbReference type="Google" id="ProtNLM"/>
    </source>
</evidence>
<keyword evidence="5" id="KW-1185">Reference proteome</keyword>
<evidence type="ECO:0000259" key="2">
    <source>
        <dbReference type="Pfam" id="PF14309"/>
    </source>
</evidence>
<feature type="region of interest" description="Disordered" evidence="1">
    <location>
        <begin position="129"/>
        <end position="218"/>
    </location>
</feature>
<comment type="caution">
    <text evidence="4">The sequence shown here is derived from an EMBL/GenBank/DDBJ whole genome shotgun (WGS) entry which is preliminary data.</text>
</comment>
<evidence type="ECO:0000256" key="1">
    <source>
        <dbReference type="SAM" id="MobiDB-lite"/>
    </source>
</evidence>
<feature type="compositionally biased region" description="Polar residues" evidence="1">
    <location>
        <begin position="531"/>
        <end position="541"/>
    </location>
</feature>
<feature type="compositionally biased region" description="Polar residues" evidence="1">
    <location>
        <begin position="156"/>
        <end position="170"/>
    </location>
</feature>
<feature type="region of interest" description="Disordered" evidence="1">
    <location>
        <begin position="652"/>
        <end position="692"/>
    </location>
</feature>
<dbReference type="EMBL" id="RWGY01000029">
    <property type="protein sequence ID" value="TVU20364.1"/>
    <property type="molecule type" value="Genomic_DNA"/>
</dbReference>
<dbReference type="PANTHER" id="PTHR21726">
    <property type="entry name" value="PHOSPHATIDYLINOSITOL N-ACETYLGLUCOSAMINYLTRANSFERASE SUBUNIT P DOWN SYNDROME CRITICAL REGION PROTEIN 5 -RELATED"/>
    <property type="match status" value="1"/>
</dbReference>
<feature type="compositionally biased region" description="Polar residues" evidence="1">
    <location>
        <begin position="184"/>
        <end position="194"/>
    </location>
</feature>